<gene>
    <name evidence="9" type="ORF">RUM43_011074</name>
</gene>
<dbReference type="EMBL" id="JAWJWE010000039">
    <property type="protein sequence ID" value="KAK6620779.1"/>
    <property type="molecule type" value="Genomic_DNA"/>
</dbReference>
<evidence type="ECO:0000256" key="3">
    <source>
        <dbReference type="ARBA" id="ARBA00022741"/>
    </source>
</evidence>
<dbReference type="InterPro" id="IPR027417">
    <property type="entry name" value="P-loop_NTPase"/>
</dbReference>
<keyword evidence="7" id="KW-0131">Cell cycle</keyword>
<dbReference type="InterPro" id="IPR004582">
    <property type="entry name" value="Checkpoint_prot_Rad17_Rad24"/>
</dbReference>
<evidence type="ECO:0008006" key="11">
    <source>
        <dbReference type="Google" id="ProtNLM"/>
    </source>
</evidence>
<dbReference type="GO" id="GO:0033314">
    <property type="term" value="P:mitotic DNA replication checkpoint signaling"/>
    <property type="evidence" value="ECO:0007669"/>
    <property type="project" value="TreeGrafter"/>
</dbReference>
<feature type="compositionally biased region" description="Acidic residues" evidence="8">
    <location>
        <begin position="485"/>
        <end position="511"/>
    </location>
</feature>
<dbReference type="GO" id="GO:0006281">
    <property type="term" value="P:DNA repair"/>
    <property type="evidence" value="ECO:0007669"/>
    <property type="project" value="InterPro"/>
</dbReference>
<dbReference type="GO" id="GO:0000077">
    <property type="term" value="P:DNA damage checkpoint signaling"/>
    <property type="evidence" value="ECO:0007669"/>
    <property type="project" value="TreeGrafter"/>
</dbReference>
<comment type="similarity">
    <text evidence="2">Belongs to the rad17/RAD24 family.</text>
</comment>
<evidence type="ECO:0000256" key="1">
    <source>
        <dbReference type="ARBA" id="ARBA00004123"/>
    </source>
</evidence>
<evidence type="ECO:0000256" key="6">
    <source>
        <dbReference type="ARBA" id="ARBA00023242"/>
    </source>
</evidence>
<name>A0AAN8S3H7_POLSC</name>
<dbReference type="Pfam" id="PF03215">
    <property type="entry name" value="Rad17"/>
    <property type="match status" value="1"/>
</dbReference>
<keyword evidence="5" id="KW-0067">ATP-binding</keyword>
<comment type="caution">
    <text evidence="9">The sequence shown here is derived from an EMBL/GenBank/DDBJ whole genome shotgun (WGS) entry which is preliminary data.</text>
</comment>
<dbReference type="PANTHER" id="PTHR12172">
    <property type="entry name" value="CELL CYCLE CHECKPOINT PROTEIN RAD17"/>
    <property type="match status" value="1"/>
</dbReference>
<dbReference type="GO" id="GO:0003689">
    <property type="term" value="F:DNA clamp loader activity"/>
    <property type="evidence" value="ECO:0007669"/>
    <property type="project" value="TreeGrafter"/>
</dbReference>
<dbReference type="GO" id="GO:0005634">
    <property type="term" value="C:nucleus"/>
    <property type="evidence" value="ECO:0007669"/>
    <property type="project" value="UniProtKB-SubCell"/>
</dbReference>
<dbReference type="Gene3D" id="3.40.50.300">
    <property type="entry name" value="P-loop containing nucleotide triphosphate hydrolases"/>
    <property type="match status" value="1"/>
</dbReference>
<evidence type="ECO:0000256" key="2">
    <source>
        <dbReference type="ARBA" id="ARBA00006168"/>
    </source>
</evidence>
<dbReference type="GO" id="GO:0005524">
    <property type="term" value="F:ATP binding"/>
    <property type="evidence" value="ECO:0007669"/>
    <property type="project" value="UniProtKB-KW"/>
</dbReference>
<evidence type="ECO:0000256" key="5">
    <source>
        <dbReference type="ARBA" id="ARBA00022840"/>
    </source>
</evidence>
<dbReference type="PANTHER" id="PTHR12172:SF0">
    <property type="entry name" value="CELL CYCLE CHECKPOINT PROTEIN RAD17"/>
    <property type="match status" value="1"/>
</dbReference>
<comment type="subcellular location">
    <subcellularLocation>
        <location evidence="1">Nucleus</location>
    </subcellularLocation>
</comment>
<dbReference type="Proteomes" id="UP001372834">
    <property type="component" value="Unassembled WGS sequence"/>
</dbReference>
<proteinExistence type="inferred from homology"/>
<dbReference type="AlphaFoldDB" id="A0AAN8S3H7"/>
<protein>
    <recommendedName>
        <fullName evidence="11">Cell cycle checkpoint protein RAD17</fullName>
    </recommendedName>
</protein>
<keyword evidence="4" id="KW-0227">DNA damage</keyword>
<feature type="region of interest" description="Disordered" evidence="8">
    <location>
        <begin position="474"/>
        <end position="511"/>
    </location>
</feature>
<evidence type="ECO:0000256" key="7">
    <source>
        <dbReference type="ARBA" id="ARBA00023306"/>
    </source>
</evidence>
<keyword evidence="6" id="KW-0539">Nucleus</keyword>
<organism evidence="9 10">
    <name type="scientific">Polyplax serrata</name>
    <name type="common">Common mouse louse</name>
    <dbReference type="NCBI Taxonomy" id="468196"/>
    <lineage>
        <taxon>Eukaryota</taxon>
        <taxon>Metazoa</taxon>
        <taxon>Ecdysozoa</taxon>
        <taxon>Arthropoda</taxon>
        <taxon>Hexapoda</taxon>
        <taxon>Insecta</taxon>
        <taxon>Pterygota</taxon>
        <taxon>Neoptera</taxon>
        <taxon>Paraneoptera</taxon>
        <taxon>Psocodea</taxon>
        <taxon>Troctomorpha</taxon>
        <taxon>Phthiraptera</taxon>
        <taxon>Anoplura</taxon>
        <taxon>Polyplacidae</taxon>
        <taxon>Polyplax</taxon>
    </lineage>
</organism>
<reference evidence="9 10" key="1">
    <citation type="submission" date="2023-10" db="EMBL/GenBank/DDBJ databases">
        <title>Genomes of two closely related lineages of the louse Polyplax serrata with different host specificities.</title>
        <authorList>
            <person name="Martinu J."/>
            <person name="Tarabai H."/>
            <person name="Stefka J."/>
            <person name="Hypsa V."/>
        </authorList>
    </citation>
    <scope>NUCLEOTIDE SEQUENCE [LARGE SCALE GENOMIC DNA]</scope>
    <source>
        <strain evidence="9">HR10_N</strain>
    </source>
</reference>
<accession>A0AAN8S3H7</accession>
<evidence type="ECO:0000313" key="10">
    <source>
        <dbReference type="Proteomes" id="UP001372834"/>
    </source>
</evidence>
<evidence type="ECO:0000313" key="9">
    <source>
        <dbReference type="EMBL" id="KAK6620779.1"/>
    </source>
</evidence>
<dbReference type="SUPFAM" id="SSF52540">
    <property type="entry name" value="P-loop containing nucleoside triphosphate hydrolases"/>
    <property type="match status" value="1"/>
</dbReference>
<evidence type="ECO:0000256" key="8">
    <source>
        <dbReference type="SAM" id="MobiDB-lite"/>
    </source>
</evidence>
<evidence type="ECO:0000256" key="4">
    <source>
        <dbReference type="ARBA" id="ARBA00022763"/>
    </source>
</evidence>
<keyword evidence="3" id="KW-0547">Nucleotide-binding</keyword>
<dbReference type="GO" id="GO:0003682">
    <property type="term" value="F:chromatin binding"/>
    <property type="evidence" value="ECO:0007669"/>
    <property type="project" value="TreeGrafter"/>
</dbReference>
<sequence>MRKTWTAPTLKDFNVASRKRGKPDQENIDSVFIPEPKAVNELTVHPKKIEEVRKWVSSCVHQKSAILLITGPPGSGKTVTLKLVADEEGFSVMEWITPVSKAVPSNFVEEYGGDKNIFDVSEGKKFEDFVIRSGRYPSLFEPKKPTLIMVKDIPNTFIWKPDLLHTFLKKYKISGRYPIVFIVTDDENLDLHSILFSNDIKTRFGISVIKFNPVSDTLLKKNLKNFASKIKTCALPPDYLEKIVKNALGDLRSATTDVMVQLRMGELTDIQKIKKRKLRSRVTNDEKKDESNVNSLPSRDHSYDFYKRMGRILYPKRTEDTGGDLVHSMFELAENWCRSHQSFLHENYLQTYSKLEDVTAASAYFSLCDIVGRHKELEKYSGILTIAGLMMTNTQPKKSGFLPFKRSVNLGLSNNWKCIFNEACVLRYGVQERVFALDVAPLKKWLPICESSVRTLSTTAREGIVASDVLLSSAAKTERKSQEAMDVDMVDLDDDSDDKEEDDLEIEEVED</sequence>
<dbReference type="CDD" id="cd00009">
    <property type="entry name" value="AAA"/>
    <property type="match status" value="1"/>
</dbReference>